<dbReference type="Proteomes" id="UP001209878">
    <property type="component" value="Unassembled WGS sequence"/>
</dbReference>
<protein>
    <submittedName>
        <fullName evidence="2">Uncharacterized protein</fullName>
    </submittedName>
</protein>
<gene>
    <name evidence="2" type="ORF">NP493_1627g01008</name>
</gene>
<name>A0AAD9JWM0_RIDPI</name>
<organism evidence="2 3">
    <name type="scientific">Ridgeia piscesae</name>
    <name type="common">Tubeworm</name>
    <dbReference type="NCBI Taxonomy" id="27915"/>
    <lineage>
        <taxon>Eukaryota</taxon>
        <taxon>Metazoa</taxon>
        <taxon>Spiralia</taxon>
        <taxon>Lophotrochozoa</taxon>
        <taxon>Annelida</taxon>
        <taxon>Polychaeta</taxon>
        <taxon>Sedentaria</taxon>
        <taxon>Canalipalpata</taxon>
        <taxon>Sabellida</taxon>
        <taxon>Siboglinidae</taxon>
        <taxon>Ridgeia</taxon>
    </lineage>
</organism>
<evidence type="ECO:0000313" key="3">
    <source>
        <dbReference type="Proteomes" id="UP001209878"/>
    </source>
</evidence>
<reference evidence="2" key="1">
    <citation type="journal article" date="2023" name="Mol. Biol. Evol.">
        <title>Third-Generation Sequencing Reveals the Adaptive Role of the Epigenome in Three Deep-Sea Polychaetes.</title>
        <authorList>
            <person name="Perez M."/>
            <person name="Aroh O."/>
            <person name="Sun Y."/>
            <person name="Lan Y."/>
            <person name="Juniper S.K."/>
            <person name="Young C.R."/>
            <person name="Angers B."/>
            <person name="Qian P.Y."/>
        </authorList>
    </citation>
    <scope>NUCLEOTIDE SEQUENCE</scope>
    <source>
        <strain evidence="2">R07B-5</strain>
    </source>
</reference>
<proteinExistence type="predicted"/>
<accession>A0AAD9JWM0</accession>
<evidence type="ECO:0000313" key="2">
    <source>
        <dbReference type="EMBL" id="KAK2160713.1"/>
    </source>
</evidence>
<dbReference type="EMBL" id="JAODUO010001627">
    <property type="protein sequence ID" value="KAK2160713.1"/>
    <property type="molecule type" value="Genomic_DNA"/>
</dbReference>
<evidence type="ECO:0000256" key="1">
    <source>
        <dbReference type="SAM" id="MobiDB-lite"/>
    </source>
</evidence>
<keyword evidence="3" id="KW-1185">Reference proteome</keyword>
<comment type="caution">
    <text evidence="2">The sequence shown here is derived from an EMBL/GenBank/DDBJ whole genome shotgun (WGS) entry which is preliminary data.</text>
</comment>
<dbReference type="AlphaFoldDB" id="A0AAD9JWM0"/>
<sequence length="112" mass="12590">MGGEGTLNTRRGVGSCAACRIQHSQYKYWHAKQKTPGLVRHQRPGATDSYEQRRPSPPGALDPPLQHIKMPADCYTNAPRQEGLLQWTEGSVGTQKQETCSPEIYRWNVDLL</sequence>
<feature type="region of interest" description="Disordered" evidence="1">
    <location>
        <begin position="32"/>
        <end position="67"/>
    </location>
</feature>